<protein>
    <recommendedName>
        <fullName evidence="2">Fe2OG dioxygenase domain-containing protein</fullName>
    </recommendedName>
</protein>
<dbReference type="GO" id="GO:0046872">
    <property type="term" value="F:metal ion binding"/>
    <property type="evidence" value="ECO:0007669"/>
    <property type="project" value="UniProtKB-ARBA"/>
</dbReference>
<organism evidence="1">
    <name type="scientific">marine metagenome</name>
    <dbReference type="NCBI Taxonomy" id="408172"/>
    <lineage>
        <taxon>unclassified sequences</taxon>
        <taxon>metagenomes</taxon>
        <taxon>ecological metagenomes</taxon>
    </lineage>
</organism>
<reference evidence="1" key="1">
    <citation type="submission" date="2018-05" db="EMBL/GenBank/DDBJ databases">
        <authorList>
            <person name="Lanie J.A."/>
            <person name="Ng W.-L."/>
            <person name="Kazmierczak K.M."/>
            <person name="Andrzejewski T.M."/>
            <person name="Davidsen T.M."/>
            <person name="Wayne K.J."/>
            <person name="Tettelin H."/>
            <person name="Glass J.I."/>
            <person name="Rusch D."/>
            <person name="Podicherti R."/>
            <person name="Tsui H.-C.T."/>
            <person name="Winkler M.E."/>
        </authorList>
    </citation>
    <scope>NUCLEOTIDE SEQUENCE</scope>
</reference>
<dbReference type="SUPFAM" id="SSF51197">
    <property type="entry name" value="Clavaminate synthase-like"/>
    <property type="match status" value="1"/>
</dbReference>
<dbReference type="PANTHER" id="PTHR20883:SF48">
    <property type="entry name" value="ECTOINE DIOXYGENASE"/>
    <property type="match status" value="1"/>
</dbReference>
<gene>
    <name evidence="1" type="ORF">METZ01_LOCUS442798</name>
</gene>
<sequence>MSDERALLESFRRDGFVHLPGFMGTEEMAQIEARVQEVIEQVVPSLSKTEAMYEDYDQAETLKQVNVPAERAPALAALRESAKMLMVVERLLTEKVVPKSLELFIKPPKIGTPTPPHQDGFYFCLEPNVALTAWLALDDMDDENGTLHYVAGSHTRGVLGHGASQVLGFSQGLTAGDLAEFGQEVSCALRRGGLLVHDSLTIHRAEGNPSGRLRRALAMVY</sequence>
<dbReference type="EMBL" id="UINC01180641">
    <property type="protein sequence ID" value="SVD89944.1"/>
    <property type="molecule type" value="Genomic_DNA"/>
</dbReference>
<feature type="non-terminal residue" evidence="1">
    <location>
        <position position="221"/>
    </location>
</feature>
<dbReference type="GO" id="GO:0016491">
    <property type="term" value="F:oxidoreductase activity"/>
    <property type="evidence" value="ECO:0007669"/>
    <property type="project" value="UniProtKB-ARBA"/>
</dbReference>
<proteinExistence type="predicted"/>
<dbReference type="InterPro" id="IPR008775">
    <property type="entry name" value="Phytyl_CoA_dOase-like"/>
</dbReference>
<evidence type="ECO:0000313" key="1">
    <source>
        <dbReference type="EMBL" id="SVD89944.1"/>
    </source>
</evidence>
<name>A0A382Z354_9ZZZZ</name>
<dbReference type="Pfam" id="PF05721">
    <property type="entry name" value="PhyH"/>
    <property type="match status" value="1"/>
</dbReference>
<evidence type="ECO:0008006" key="2">
    <source>
        <dbReference type="Google" id="ProtNLM"/>
    </source>
</evidence>
<dbReference type="Gene3D" id="2.60.120.620">
    <property type="entry name" value="q2cbj1_9rhob like domain"/>
    <property type="match status" value="1"/>
</dbReference>
<dbReference type="AlphaFoldDB" id="A0A382Z354"/>
<dbReference type="PANTHER" id="PTHR20883">
    <property type="entry name" value="PHYTANOYL-COA DIOXYGENASE DOMAIN CONTAINING 1"/>
    <property type="match status" value="1"/>
</dbReference>
<accession>A0A382Z354</accession>